<name>A0A4U3AEX7_BACMY</name>
<dbReference type="RefSeq" id="WP_137057209.1">
    <property type="nucleotide sequence ID" value="NZ_SZOD01000132.1"/>
</dbReference>
<reference evidence="1 2" key="1">
    <citation type="journal article" date="2019" name="Environ. Microbiol.">
        <title>An active ?-lactamase is a part of an orchestrated cell wall stress resistance network of Bacillus subtilis and related rhizosphere species.</title>
        <authorList>
            <person name="Bucher T."/>
            <person name="Keren-Paz A."/>
            <person name="Hausser J."/>
            <person name="Olender T."/>
            <person name="Cytryn E."/>
            <person name="Kolodkin-Gal I."/>
        </authorList>
    </citation>
    <scope>NUCLEOTIDE SEQUENCE [LARGE SCALE GENOMIC DNA]</scope>
    <source>
        <strain evidence="1 2">I186</strain>
    </source>
</reference>
<organism evidence="1 2">
    <name type="scientific">Bacillus mycoides</name>
    <dbReference type="NCBI Taxonomy" id="1405"/>
    <lineage>
        <taxon>Bacteria</taxon>
        <taxon>Bacillati</taxon>
        <taxon>Bacillota</taxon>
        <taxon>Bacilli</taxon>
        <taxon>Bacillales</taxon>
        <taxon>Bacillaceae</taxon>
        <taxon>Bacillus</taxon>
        <taxon>Bacillus cereus group</taxon>
    </lineage>
</organism>
<sequence>MISLAPRILLRVSSAYNNEMNGKLEDLYKKIVNIKPIEGNPFNSRPYTDMFENDQGLNLQLVTDLLTKPLDYIKTNYSEIKNYILTCQLVYFSSFKVDYELRKINEPLNKINRENFRKDYVNRYDNPWIRNIKGRHPSFYKNSKSFINFINEVGENLEDLNNKLKEIVDYDVMCSKYRHELLSEIGIEVCPYCNRQYITKYEEEGVLKTTADLDHFFPKCIFQLLSLSLYNFVPSCQICNSRFKLAKSSEILYPYDRGFNDDAYFVVKLKQNSTIDSLTGNNTLFDLDLTVNPQSSHRNMIENSIELFRLKKLYQSHKDHVRELLYKKHAWSNKAYESLLNNLFLEMKLEATDINLFLYGNSLDPADFGKRPLSKLTYDIINKN</sequence>
<gene>
    <name evidence="1" type="ORF">FC701_06270</name>
</gene>
<dbReference type="EMBL" id="SZOD01000132">
    <property type="protein sequence ID" value="TKI86328.1"/>
    <property type="molecule type" value="Genomic_DNA"/>
</dbReference>
<evidence type="ECO:0000313" key="1">
    <source>
        <dbReference type="EMBL" id="TKI86328.1"/>
    </source>
</evidence>
<comment type="caution">
    <text evidence="1">The sequence shown here is derived from an EMBL/GenBank/DDBJ whole genome shotgun (WGS) entry which is preliminary data.</text>
</comment>
<proteinExistence type="predicted"/>
<protein>
    <recommendedName>
        <fullName evidence="3">HNH nuclease domain-containing protein</fullName>
    </recommendedName>
</protein>
<accession>A0A4U3AEX7</accession>
<dbReference type="AlphaFoldDB" id="A0A4U3AEX7"/>
<dbReference type="Gene3D" id="1.10.30.50">
    <property type="match status" value="1"/>
</dbReference>
<evidence type="ECO:0008006" key="3">
    <source>
        <dbReference type="Google" id="ProtNLM"/>
    </source>
</evidence>
<evidence type="ECO:0000313" key="2">
    <source>
        <dbReference type="Proteomes" id="UP000305524"/>
    </source>
</evidence>
<dbReference type="Proteomes" id="UP000305524">
    <property type="component" value="Unassembled WGS sequence"/>
</dbReference>